<evidence type="ECO:0000313" key="3">
    <source>
        <dbReference type="Proteomes" id="UP001431019"/>
    </source>
</evidence>
<keyword evidence="1" id="KW-0812">Transmembrane</keyword>
<dbReference type="RefSeq" id="WP_230507601.1">
    <property type="nucleotide sequence ID" value="NZ_JAJITD010000001.1"/>
</dbReference>
<feature type="transmembrane region" description="Helical" evidence="1">
    <location>
        <begin position="75"/>
        <end position="101"/>
    </location>
</feature>
<proteinExistence type="predicted"/>
<dbReference type="EMBL" id="JAJITD010000001">
    <property type="protein sequence ID" value="MCC8391354.1"/>
    <property type="molecule type" value="Genomic_DNA"/>
</dbReference>
<evidence type="ECO:0008006" key="4">
    <source>
        <dbReference type="Google" id="ProtNLM"/>
    </source>
</evidence>
<keyword evidence="3" id="KW-1185">Reference proteome</keyword>
<sequence>MNLYFWLLLNLAVPVVGPVFTLALVAPAYGGRVAGRLIAASVKDGQLFWCAIGLCAAGIYEAVTALERGSGEVSLLALAIVAFCGLAFICSSILTSSVLKARHDGLDAARDGRQTELSVRTFTRVAIVISILATCGGAAAFAALHIHLN</sequence>
<keyword evidence="1" id="KW-1133">Transmembrane helix</keyword>
<dbReference type="Proteomes" id="UP001431019">
    <property type="component" value="Unassembled WGS sequence"/>
</dbReference>
<name>A0ABS8JN77_9BURK</name>
<accession>A0ABS8JN77</accession>
<feature type="transmembrane region" description="Helical" evidence="1">
    <location>
        <begin position="47"/>
        <end position="63"/>
    </location>
</feature>
<feature type="transmembrane region" description="Helical" evidence="1">
    <location>
        <begin position="122"/>
        <end position="146"/>
    </location>
</feature>
<organism evidence="2 3">
    <name type="scientific">Paraburkholderia sejongensis</name>
    <dbReference type="NCBI Taxonomy" id="2886946"/>
    <lineage>
        <taxon>Bacteria</taxon>
        <taxon>Pseudomonadati</taxon>
        <taxon>Pseudomonadota</taxon>
        <taxon>Betaproteobacteria</taxon>
        <taxon>Burkholderiales</taxon>
        <taxon>Burkholderiaceae</taxon>
        <taxon>Paraburkholderia</taxon>
    </lineage>
</organism>
<keyword evidence="1" id="KW-0472">Membrane</keyword>
<evidence type="ECO:0000256" key="1">
    <source>
        <dbReference type="SAM" id="Phobius"/>
    </source>
</evidence>
<gene>
    <name evidence="2" type="ORF">LJ656_02035</name>
</gene>
<protein>
    <recommendedName>
        <fullName evidence="4">DUF4149 domain-containing protein</fullName>
    </recommendedName>
</protein>
<feature type="transmembrane region" description="Helical" evidence="1">
    <location>
        <begin position="6"/>
        <end position="26"/>
    </location>
</feature>
<reference evidence="2 3" key="1">
    <citation type="submission" date="2021-11" db="EMBL/GenBank/DDBJ databases">
        <authorList>
            <person name="Oh E.-T."/>
            <person name="Kim S.-B."/>
        </authorList>
    </citation>
    <scope>NUCLEOTIDE SEQUENCE [LARGE SCALE GENOMIC DNA]</scope>
    <source>
        <strain evidence="2 3">MMS20-SJTR3</strain>
    </source>
</reference>
<evidence type="ECO:0000313" key="2">
    <source>
        <dbReference type="EMBL" id="MCC8391354.1"/>
    </source>
</evidence>
<comment type="caution">
    <text evidence="2">The sequence shown here is derived from an EMBL/GenBank/DDBJ whole genome shotgun (WGS) entry which is preliminary data.</text>
</comment>